<dbReference type="EMBL" id="CAADRP010001652">
    <property type="protein sequence ID" value="VFU46793.1"/>
    <property type="molecule type" value="Genomic_DNA"/>
</dbReference>
<gene>
    <name evidence="3" type="ORF">SVIM_LOCUS298122</name>
</gene>
<evidence type="ECO:0000313" key="3">
    <source>
        <dbReference type="EMBL" id="VFU46793.1"/>
    </source>
</evidence>
<dbReference type="Pfam" id="PF05131">
    <property type="entry name" value="Pep3_Vps18"/>
    <property type="match status" value="1"/>
</dbReference>
<reference evidence="3" key="1">
    <citation type="submission" date="2019-03" db="EMBL/GenBank/DDBJ databases">
        <authorList>
            <person name="Mank J."/>
            <person name="Almeida P."/>
        </authorList>
    </citation>
    <scope>NUCLEOTIDE SEQUENCE</scope>
    <source>
        <strain evidence="3">78183</strain>
    </source>
</reference>
<accession>A0A6N2MFM3</accession>
<protein>
    <recommendedName>
        <fullName evidence="2">Pep3/Vps18 beta-propeller domain-containing protein</fullName>
    </recommendedName>
</protein>
<keyword evidence="1" id="KW-1133">Transmembrane helix</keyword>
<keyword evidence="1" id="KW-0812">Transmembrane</keyword>
<dbReference type="InterPro" id="IPR007810">
    <property type="entry name" value="Pep3/Vps18_beta-prop"/>
</dbReference>
<evidence type="ECO:0000256" key="1">
    <source>
        <dbReference type="SAM" id="Phobius"/>
    </source>
</evidence>
<dbReference type="AlphaFoldDB" id="A0A6N2MFM3"/>
<name>A0A6N2MFM3_SALVM</name>
<sequence length="143" mass="15957">MDLAIIQIEFLLVVSICRLFLLVTWNACELHFFIKQRRAMHFAWLSGAGIYHGGLNFGAQHSYIDGDENFVENKALLDYSKLSDGVDAVKPSSMAVSEFHFLLLIGNKVKVVNRISEQIIEELQFDQTSESVSSGVIGLCSVC</sequence>
<proteinExistence type="predicted"/>
<feature type="domain" description="Pep3/Vps18 beta-propeller" evidence="2">
    <location>
        <begin position="26"/>
        <end position="140"/>
    </location>
</feature>
<feature type="transmembrane region" description="Helical" evidence="1">
    <location>
        <begin position="6"/>
        <end position="28"/>
    </location>
</feature>
<keyword evidence="1" id="KW-0472">Membrane</keyword>
<organism evidence="3">
    <name type="scientific">Salix viminalis</name>
    <name type="common">Common osier</name>
    <name type="synonym">Basket willow</name>
    <dbReference type="NCBI Taxonomy" id="40686"/>
    <lineage>
        <taxon>Eukaryota</taxon>
        <taxon>Viridiplantae</taxon>
        <taxon>Streptophyta</taxon>
        <taxon>Embryophyta</taxon>
        <taxon>Tracheophyta</taxon>
        <taxon>Spermatophyta</taxon>
        <taxon>Magnoliopsida</taxon>
        <taxon>eudicotyledons</taxon>
        <taxon>Gunneridae</taxon>
        <taxon>Pentapetalae</taxon>
        <taxon>rosids</taxon>
        <taxon>fabids</taxon>
        <taxon>Malpighiales</taxon>
        <taxon>Salicaceae</taxon>
        <taxon>Saliceae</taxon>
        <taxon>Salix</taxon>
    </lineage>
</organism>
<evidence type="ECO:0000259" key="2">
    <source>
        <dbReference type="Pfam" id="PF05131"/>
    </source>
</evidence>